<dbReference type="Proteomes" id="UP000177383">
    <property type="component" value="Unassembled WGS sequence"/>
</dbReference>
<feature type="transmembrane region" description="Helical" evidence="1">
    <location>
        <begin position="72"/>
        <end position="103"/>
    </location>
</feature>
<accession>A0A1F5ZNG9</accession>
<protein>
    <recommendedName>
        <fullName evidence="4">3-keto-disaccharide hydrolase domain-containing protein</fullName>
    </recommendedName>
</protein>
<evidence type="ECO:0008006" key="4">
    <source>
        <dbReference type="Google" id="ProtNLM"/>
    </source>
</evidence>
<dbReference type="AlphaFoldDB" id="A0A1F5ZNG9"/>
<keyword evidence="1" id="KW-0812">Transmembrane</keyword>
<dbReference type="Gene3D" id="2.60.120.560">
    <property type="entry name" value="Exo-inulinase, domain 1"/>
    <property type="match status" value="1"/>
</dbReference>
<dbReference type="STRING" id="1798375.A2773_05775"/>
<evidence type="ECO:0000256" key="1">
    <source>
        <dbReference type="SAM" id="Phobius"/>
    </source>
</evidence>
<reference evidence="2 3" key="1">
    <citation type="journal article" date="2016" name="Nat. Commun.">
        <title>Thousands of microbial genomes shed light on interconnected biogeochemical processes in an aquifer system.</title>
        <authorList>
            <person name="Anantharaman K."/>
            <person name="Brown C.T."/>
            <person name="Hug L.A."/>
            <person name="Sharon I."/>
            <person name="Castelle C.J."/>
            <person name="Probst A.J."/>
            <person name="Thomas B.C."/>
            <person name="Singh A."/>
            <person name="Wilkins M.J."/>
            <person name="Karaoz U."/>
            <person name="Brodie E.L."/>
            <person name="Williams K.H."/>
            <person name="Hubbard S.S."/>
            <person name="Banfield J.F."/>
        </authorList>
    </citation>
    <scope>NUCLEOTIDE SEQUENCE [LARGE SCALE GENOMIC DNA]</scope>
</reference>
<dbReference type="EMBL" id="MFJE01000027">
    <property type="protein sequence ID" value="OGG14029.1"/>
    <property type="molecule type" value="Genomic_DNA"/>
</dbReference>
<keyword evidence="1" id="KW-1133">Transmembrane helix</keyword>
<keyword evidence="1" id="KW-0472">Membrane</keyword>
<evidence type="ECO:0000313" key="3">
    <source>
        <dbReference type="Proteomes" id="UP000177383"/>
    </source>
</evidence>
<evidence type="ECO:0000313" key="2">
    <source>
        <dbReference type="EMBL" id="OGG14029.1"/>
    </source>
</evidence>
<proteinExistence type="predicted"/>
<feature type="transmembrane region" description="Helical" evidence="1">
    <location>
        <begin position="43"/>
        <end position="60"/>
    </location>
</feature>
<comment type="caution">
    <text evidence="2">The sequence shown here is derived from an EMBL/GenBank/DDBJ whole genome shotgun (WGS) entry which is preliminary data.</text>
</comment>
<gene>
    <name evidence="2" type="ORF">A2773_05775</name>
</gene>
<sequence length="367" mass="42164">MVYLTNARKLAGFFMDNIEIKSLFSKVFRTPYLWAVQSYKRSLFVLFMFVIIGIPIIQYLQDLVKHGSYLEIIASIITFLSSLSPVVHALAVLFTGIFIWLFYLSLVHKKSKIVQDKFEKELNHWAIPLNAGWTIQRCTDRLGRMLSVTNSDFPGTLKASYSWYDYEVSFLAKMDDGVAPERQNFAFIVRSEDNYNGVMFQITKTHVYPHLLYNSTYIKDTENDQRLPTVLSSGDWINVRVVVLGNIVEIYLDRFRASYKIPSLVINYGRSDLLARGSVNLKEIQDVNATVTEKYSRISSILRMAPSPAKEEAMKTIGNIFDEINKDSSGYSVSYSKVLLEYQKGSVGFRESGPEHAFFKDFKIKRI</sequence>
<name>A0A1F5ZNG9_9BACT</name>
<organism evidence="2 3">
    <name type="scientific">Candidatus Gottesmanbacteria bacterium RIFCSPHIGHO2_01_FULL_39_10</name>
    <dbReference type="NCBI Taxonomy" id="1798375"/>
    <lineage>
        <taxon>Bacteria</taxon>
        <taxon>Candidatus Gottesmaniibacteriota</taxon>
    </lineage>
</organism>